<comment type="caution">
    <text evidence="2">The sequence shown here is derived from an EMBL/GenBank/DDBJ whole genome shotgun (WGS) entry which is preliminary data.</text>
</comment>
<protein>
    <submittedName>
        <fullName evidence="2">Uncharacterized protein</fullName>
    </submittedName>
</protein>
<dbReference type="AlphaFoldDB" id="A0A426YH00"/>
<feature type="compositionally biased region" description="Basic and acidic residues" evidence="1">
    <location>
        <begin position="76"/>
        <end position="85"/>
    </location>
</feature>
<name>A0A426YH00_ENSVE</name>
<evidence type="ECO:0000256" key="1">
    <source>
        <dbReference type="SAM" id="MobiDB-lite"/>
    </source>
</evidence>
<proteinExistence type="predicted"/>
<accession>A0A426YH00</accession>
<organism evidence="2 3">
    <name type="scientific">Ensete ventricosum</name>
    <name type="common">Abyssinian banana</name>
    <name type="synonym">Musa ensete</name>
    <dbReference type="NCBI Taxonomy" id="4639"/>
    <lineage>
        <taxon>Eukaryota</taxon>
        <taxon>Viridiplantae</taxon>
        <taxon>Streptophyta</taxon>
        <taxon>Embryophyta</taxon>
        <taxon>Tracheophyta</taxon>
        <taxon>Spermatophyta</taxon>
        <taxon>Magnoliopsida</taxon>
        <taxon>Liliopsida</taxon>
        <taxon>Zingiberales</taxon>
        <taxon>Musaceae</taxon>
        <taxon>Ensete</taxon>
    </lineage>
</organism>
<gene>
    <name evidence="2" type="ORF">B296_00048521</name>
</gene>
<feature type="region of interest" description="Disordered" evidence="1">
    <location>
        <begin position="63"/>
        <end position="85"/>
    </location>
</feature>
<reference evidence="2 3" key="1">
    <citation type="journal article" date="2014" name="Agronomy (Basel)">
        <title>A Draft Genome Sequence for Ensete ventricosum, the Drought-Tolerant Tree Against Hunger.</title>
        <authorList>
            <person name="Harrison J."/>
            <person name="Moore K.A."/>
            <person name="Paszkiewicz K."/>
            <person name="Jones T."/>
            <person name="Grant M."/>
            <person name="Ambacheew D."/>
            <person name="Muzemil S."/>
            <person name="Studholme D.J."/>
        </authorList>
    </citation>
    <scope>NUCLEOTIDE SEQUENCE [LARGE SCALE GENOMIC DNA]</scope>
</reference>
<dbReference type="EMBL" id="AMZH03012476">
    <property type="protein sequence ID" value="RRT50956.1"/>
    <property type="molecule type" value="Genomic_DNA"/>
</dbReference>
<evidence type="ECO:0000313" key="2">
    <source>
        <dbReference type="EMBL" id="RRT50956.1"/>
    </source>
</evidence>
<evidence type="ECO:0000313" key="3">
    <source>
        <dbReference type="Proteomes" id="UP000287651"/>
    </source>
</evidence>
<dbReference type="Proteomes" id="UP000287651">
    <property type="component" value="Unassembled WGS sequence"/>
</dbReference>
<sequence length="180" mass="19851">MRSAKGGGVELKVSAACLLPDGDSRACGGMLFGGSDSFVREGCGFLQKESRVILHQPDQRYCKPRKARDQTEEDESNKCLKEDKVNQTSTTLPSFRVSHPRYQLAIPAYPLVSRLLGPLSDDDDDAGEPDPPTHIKTHDLYSLSFSPFPFLVRATTVSVRLMLHQMACLIDLPAAAQRVF</sequence>